<dbReference type="RefSeq" id="WP_110750301.1">
    <property type="nucleotide sequence ID" value="NZ_QJTF01000006.1"/>
</dbReference>
<dbReference type="AlphaFoldDB" id="A0A318T5Y9"/>
<accession>A0A318T5Y9</accession>
<organism evidence="3 4">
    <name type="scientific">Phyllobacterium leguminum</name>
    <dbReference type="NCBI Taxonomy" id="314237"/>
    <lineage>
        <taxon>Bacteria</taxon>
        <taxon>Pseudomonadati</taxon>
        <taxon>Pseudomonadota</taxon>
        <taxon>Alphaproteobacteria</taxon>
        <taxon>Hyphomicrobiales</taxon>
        <taxon>Phyllobacteriaceae</taxon>
        <taxon>Phyllobacterium</taxon>
    </lineage>
</organism>
<feature type="chain" id="PRO_5016397710" description="Ig-like domain-containing protein" evidence="2">
    <location>
        <begin position="25"/>
        <end position="466"/>
    </location>
</feature>
<gene>
    <name evidence="3" type="ORF">C7477_1063</name>
</gene>
<protein>
    <recommendedName>
        <fullName evidence="5">Ig-like domain-containing protein</fullName>
    </recommendedName>
</protein>
<keyword evidence="4" id="KW-1185">Reference proteome</keyword>
<proteinExistence type="predicted"/>
<dbReference type="Proteomes" id="UP000247454">
    <property type="component" value="Unassembled WGS sequence"/>
</dbReference>
<reference evidence="3 4" key="1">
    <citation type="submission" date="2018-06" db="EMBL/GenBank/DDBJ databases">
        <title>Genomic Encyclopedia of Type Strains, Phase III (KMG-III): the genomes of soil and plant-associated and newly described type strains.</title>
        <authorList>
            <person name="Whitman W."/>
        </authorList>
    </citation>
    <scope>NUCLEOTIDE SEQUENCE [LARGE SCALE GENOMIC DNA]</scope>
    <source>
        <strain evidence="3 4">ORS 1419</strain>
    </source>
</reference>
<comment type="caution">
    <text evidence="3">The sequence shown here is derived from an EMBL/GenBank/DDBJ whole genome shotgun (WGS) entry which is preliminary data.</text>
</comment>
<evidence type="ECO:0000256" key="2">
    <source>
        <dbReference type="SAM" id="SignalP"/>
    </source>
</evidence>
<dbReference type="EMBL" id="QJTF01000006">
    <property type="protein sequence ID" value="PYE88634.1"/>
    <property type="molecule type" value="Genomic_DNA"/>
</dbReference>
<evidence type="ECO:0008006" key="5">
    <source>
        <dbReference type="Google" id="ProtNLM"/>
    </source>
</evidence>
<feature type="signal peptide" evidence="2">
    <location>
        <begin position="1"/>
        <end position="24"/>
    </location>
</feature>
<evidence type="ECO:0000313" key="4">
    <source>
        <dbReference type="Proteomes" id="UP000247454"/>
    </source>
</evidence>
<dbReference type="Gene3D" id="2.60.40.10">
    <property type="entry name" value="Immunoglobulins"/>
    <property type="match status" value="1"/>
</dbReference>
<keyword evidence="2" id="KW-0732">Signal</keyword>
<name>A0A318T5Y9_9HYPH</name>
<dbReference type="InterPro" id="IPR013783">
    <property type="entry name" value="Ig-like_fold"/>
</dbReference>
<dbReference type="PROSITE" id="PS51257">
    <property type="entry name" value="PROKAR_LIPOPROTEIN"/>
    <property type="match status" value="1"/>
</dbReference>
<feature type="region of interest" description="Disordered" evidence="1">
    <location>
        <begin position="25"/>
        <end position="53"/>
    </location>
</feature>
<evidence type="ECO:0000313" key="3">
    <source>
        <dbReference type="EMBL" id="PYE88634.1"/>
    </source>
</evidence>
<sequence length="466" mass="50477">MNTKWTSLLLAGVIGIACASATFAQQQPAESPPKARPGQTTAGPNTDEMGSALDPALDAWGQQMANTPLPGAWCYKVTYPSVKWEDADPYLCGYNYPENKLPASRTSVSAQKQVGNGTGWYLQAPAGFISQAVGSFPSMSNVTSVESTYPGSVTVPESFSVQLNTNTAPTRCAGIGECTLWQQFTLNVYMQDEVPVLQLWYWATGQLYPYTISTGIPDRTTHTGSLNDRDFLNIHDLPYIKIYGNVGRDNGKGSKTLDAAILQHNDNMYAITVDTTQIGMPWTNMSTLWNAVEVNVFGRAPEWFNANFNSRAQLTVKAGAWYDNYQNGIAPTCGSGSPASNTGMPYTNNLYLGYCQAAGFDNANPDSYPYIQFEEAFVPPPVITSPKDGDSSTNQFPLVAGEGAAGSMIYVTLDEEKQWCRTAVLSENTWTCPSKQVSPGKHTIYATQSQSLGNSAPAAVSFEITQ</sequence>
<dbReference type="OrthoDB" id="8452858at2"/>
<evidence type="ECO:0000256" key="1">
    <source>
        <dbReference type="SAM" id="MobiDB-lite"/>
    </source>
</evidence>